<dbReference type="Proteomes" id="UP000264036">
    <property type="component" value="Unassembled WGS sequence"/>
</dbReference>
<dbReference type="Pfam" id="PF03401">
    <property type="entry name" value="TctC"/>
    <property type="match status" value="1"/>
</dbReference>
<dbReference type="PANTHER" id="PTHR42928">
    <property type="entry name" value="TRICARBOXYLATE-BINDING PROTEIN"/>
    <property type="match status" value="1"/>
</dbReference>
<evidence type="ECO:0000313" key="4">
    <source>
        <dbReference type="Proteomes" id="UP000264036"/>
    </source>
</evidence>
<protein>
    <submittedName>
        <fullName evidence="3">MFS transporter</fullName>
    </submittedName>
</protein>
<reference evidence="3 4" key="1">
    <citation type="journal article" date="2018" name="Nat. Biotechnol.">
        <title>A standardized bacterial taxonomy based on genome phylogeny substantially revises the tree of life.</title>
        <authorList>
            <person name="Parks D.H."/>
            <person name="Chuvochina M."/>
            <person name="Waite D.W."/>
            <person name="Rinke C."/>
            <person name="Skarshewski A."/>
            <person name="Chaumeil P.A."/>
            <person name="Hugenholtz P."/>
        </authorList>
    </citation>
    <scope>NUCLEOTIDE SEQUENCE [LARGE SCALE GENOMIC DNA]</scope>
    <source>
        <strain evidence="3">UBA10707</strain>
    </source>
</reference>
<dbReference type="PIRSF" id="PIRSF017082">
    <property type="entry name" value="YflP"/>
    <property type="match status" value="1"/>
</dbReference>
<keyword evidence="2" id="KW-0732">Signal</keyword>
<evidence type="ECO:0000313" key="3">
    <source>
        <dbReference type="EMBL" id="HBP28700.1"/>
    </source>
</evidence>
<dbReference type="Gene3D" id="3.40.190.150">
    <property type="entry name" value="Bordetella uptake gene, domain 1"/>
    <property type="match status" value="1"/>
</dbReference>
<comment type="caution">
    <text evidence="3">The sequence shown here is derived from an EMBL/GenBank/DDBJ whole genome shotgun (WGS) entry which is preliminary data.</text>
</comment>
<dbReference type="InterPro" id="IPR005064">
    <property type="entry name" value="BUG"/>
</dbReference>
<evidence type="ECO:0000256" key="1">
    <source>
        <dbReference type="ARBA" id="ARBA00006987"/>
    </source>
</evidence>
<dbReference type="CDD" id="cd13578">
    <property type="entry name" value="PBP2_Bug27"/>
    <property type="match status" value="1"/>
</dbReference>
<evidence type="ECO:0000256" key="2">
    <source>
        <dbReference type="SAM" id="SignalP"/>
    </source>
</evidence>
<name>A0A356LCG7_9BURK</name>
<dbReference type="InterPro" id="IPR042100">
    <property type="entry name" value="Bug_dom1"/>
</dbReference>
<comment type="similarity">
    <text evidence="1">Belongs to the UPF0065 (bug) family.</text>
</comment>
<dbReference type="AlphaFoldDB" id="A0A356LCG7"/>
<dbReference type="Gene3D" id="3.40.190.10">
    <property type="entry name" value="Periplasmic binding protein-like II"/>
    <property type="match status" value="1"/>
</dbReference>
<accession>A0A356LCG7</accession>
<sequence length="323" mass="34623">MNKIQYAIAATTLVVASFPGFTCAQDAWPNKAIIYVVPFPAGSNTDVLGRIIADELGKRLKVPVVIENRPGATGMIGSTHVARAKADGYTIMGGSIASHAINAGLFPNMQYDPARDFTPITIIGFNANTLVVSNKSPFTDLKAIIAAVRDKPDTITYASSGIGTTQHLSGVLFGQQANVNVVHVPYGGKAALPDVMGGQVSMMFEGPTVIPHVQQKTVRALAVTSTTRLAGLPEVPTMKELGLPDYEMRSWQAIFAPKGTPGPIVEKLYSHIKAILETPQIRQKLDSMGVEPSGMPPAEFADFQKQEIDKWRAVIKSANINIQ</sequence>
<organism evidence="3 4">
    <name type="scientific">Advenella kashmirensis</name>
    <dbReference type="NCBI Taxonomy" id="310575"/>
    <lineage>
        <taxon>Bacteria</taxon>
        <taxon>Pseudomonadati</taxon>
        <taxon>Pseudomonadota</taxon>
        <taxon>Betaproteobacteria</taxon>
        <taxon>Burkholderiales</taxon>
        <taxon>Alcaligenaceae</taxon>
    </lineage>
</organism>
<proteinExistence type="inferred from homology"/>
<dbReference type="PANTHER" id="PTHR42928:SF5">
    <property type="entry name" value="BLR1237 PROTEIN"/>
    <property type="match status" value="1"/>
</dbReference>
<feature type="signal peptide" evidence="2">
    <location>
        <begin position="1"/>
        <end position="24"/>
    </location>
</feature>
<dbReference type="EMBL" id="DOEK01000008">
    <property type="protein sequence ID" value="HBP28700.1"/>
    <property type="molecule type" value="Genomic_DNA"/>
</dbReference>
<gene>
    <name evidence="3" type="ORF">DD666_04725</name>
</gene>
<feature type="chain" id="PRO_5016744586" evidence="2">
    <location>
        <begin position="25"/>
        <end position="323"/>
    </location>
</feature>
<dbReference type="SUPFAM" id="SSF53850">
    <property type="entry name" value="Periplasmic binding protein-like II"/>
    <property type="match status" value="1"/>
</dbReference>